<evidence type="ECO:0000313" key="2">
    <source>
        <dbReference type="Proteomes" id="UP001374535"/>
    </source>
</evidence>
<name>A0AAQ3NPQ3_VIGMU</name>
<organism evidence="1 2">
    <name type="scientific">Vigna mungo</name>
    <name type="common">Black gram</name>
    <name type="synonym">Phaseolus mungo</name>
    <dbReference type="NCBI Taxonomy" id="3915"/>
    <lineage>
        <taxon>Eukaryota</taxon>
        <taxon>Viridiplantae</taxon>
        <taxon>Streptophyta</taxon>
        <taxon>Embryophyta</taxon>
        <taxon>Tracheophyta</taxon>
        <taxon>Spermatophyta</taxon>
        <taxon>Magnoliopsida</taxon>
        <taxon>eudicotyledons</taxon>
        <taxon>Gunneridae</taxon>
        <taxon>Pentapetalae</taxon>
        <taxon>rosids</taxon>
        <taxon>fabids</taxon>
        <taxon>Fabales</taxon>
        <taxon>Fabaceae</taxon>
        <taxon>Papilionoideae</taxon>
        <taxon>50 kb inversion clade</taxon>
        <taxon>NPAAA clade</taxon>
        <taxon>indigoferoid/millettioid clade</taxon>
        <taxon>Phaseoleae</taxon>
        <taxon>Vigna</taxon>
    </lineage>
</organism>
<dbReference type="AlphaFoldDB" id="A0AAQ3NPQ3"/>
<proteinExistence type="predicted"/>
<sequence>MALLSIMECLLSDVACKILGLREGFTESVAWVLICLVESWSCVWFGISVKVNTKLSLKQSEIQFEVIDIQEREYGYRIGRGLNLTTLFLVNSLWLLSILAGISRLDNSDGSLLITWKSAFQNSNISQVKYRTSDLLQDVFVGGWIAYLLRLPELT</sequence>
<protein>
    <submittedName>
        <fullName evidence="1">Uncharacterized protein</fullName>
    </submittedName>
</protein>
<accession>A0AAQ3NPQ3</accession>
<reference evidence="1 2" key="1">
    <citation type="journal article" date="2023" name="Life. Sci Alliance">
        <title>Evolutionary insights into 3D genome organization and epigenetic landscape of Vigna mungo.</title>
        <authorList>
            <person name="Junaid A."/>
            <person name="Singh B."/>
            <person name="Bhatia S."/>
        </authorList>
    </citation>
    <scope>NUCLEOTIDE SEQUENCE [LARGE SCALE GENOMIC DNA]</scope>
    <source>
        <strain evidence="1">Urdbean</strain>
    </source>
</reference>
<dbReference type="EMBL" id="CP144697">
    <property type="protein sequence ID" value="WVZ13916.1"/>
    <property type="molecule type" value="Genomic_DNA"/>
</dbReference>
<evidence type="ECO:0000313" key="1">
    <source>
        <dbReference type="EMBL" id="WVZ13916.1"/>
    </source>
</evidence>
<dbReference type="Proteomes" id="UP001374535">
    <property type="component" value="Chromosome 4"/>
</dbReference>
<keyword evidence="2" id="KW-1185">Reference proteome</keyword>
<gene>
    <name evidence="1" type="ORF">V8G54_011482</name>
</gene>